<accession>A0ACB9JK35</accession>
<gene>
    <name evidence="1" type="ORF">L1987_13922</name>
</gene>
<comment type="caution">
    <text evidence="1">The sequence shown here is derived from an EMBL/GenBank/DDBJ whole genome shotgun (WGS) entry which is preliminary data.</text>
</comment>
<protein>
    <submittedName>
        <fullName evidence="1">Uncharacterized protein</fullName>
    </submittedName>
</protein>
<proteinExistence type="predicted"/>
<dbReference type="EMBL" id="CM042021">
    <property type="protein sequence ID" value="KAI3820066.1"/>
    <property type="molecule type" value="Genomic_DNA"/>
</dbReference>
<evidence type="ECO:0000313" key="2">
    <source>
        <dbReference type="Proteomes" id="UP001056120"/>
    </source>
</evidence>
<sequence length="791" mass="91767">MMNRLTLLGLEKSDLDSEFLEVQVAEKVMDYDIGEKLIESQLVDSLEVSKNTEGEKTSVGEKGSEVNENNETDKLSEICLGEGLQMKDNEESDKTDVIVKDSLMGMENSMDEESEIKQDKDNSGKGHFVDDSFCPKKMQINIEKHKIKIDCEAIHRLLGVPCGDVKIESMTKLKIRDESVKAWKNRYLENFVAPTELVSNIENAEDEDCFNFKMDFLMCFLAVMVECHGQGDLLYVDSIECKGIKMDKNTNPISFWTMNRLKERQKWEVKNGGFGKGKYKRLSKVIEDEVEGNIGYSVEDEIEVLEKNIGNFEIQTEAMFRKTKDQIQSVLEDLTNNSVTYDENRDLQNESENDNFRGDVKNDKEDPEEPYATEPQSENDNCAGDDQDHQEETRDSEDNAGMKNDDEKGLGELNESDVDTISLGNCEIGETTNSQDTEKMKEGNLEKMCDSKESCVTEKKKPNLRVGLAIASKSPYKIRGVDITQAITKDEEFVWEYLFKEDVMMYKLYGKKKRKLDEEDKKKGKGKVGTDDESEPVFRNNFNLEVEKFRFKTLKQDTKVFNKVIDAWVDVLNYEEKYRSPRSPYRLFCDTDLIFDWMLKDKQTDWSKRMKRFILNMNRAVYWNPALMDLRGIDMVFIPMLEHDHYYLIVFELKHPTISVIDNFSDAYLLVRLNNHEDYFEKESAYKVKEIFVKYLEHVKHSKTDELNAVKIKKVKIPWATTTNALDCAVFVMRHMERYMGAKEEFNTGLSTNGPKKKKQLKILRKKYATHILLFECNKLREKIQIEALGK</sequence>
<dbReference type="Proteomes" id="UP001056120">
    <property type="component" value="Linkage Group LG04"/>
</dbReference>
<keyword evidence="2" id="KW-1185">Reference proteome</keyword>
<name>A0ACB9JK35_9ASTR</name>
<reference evidence="2" key="1">
    <citation type="journal article" date="2022" name="Mol. Ecol. Resour.">
        <title>The genomes of chicory, endive, great burdock and yacon provide insights into Asteraceae palaeo-polyploidization history and plant inulin production.</title>
        <authorList>
            <person name="Fan W."/>
            <person name="Wang S."/>
            <person name="Wang H."/>
            <person name="Wang A."/>
            <person name="Jiang F."/>
            <person name="Liu H."/>
            <person name="Zhao H."/>
            <person name="Xu D."/>
            <person name="Zhang Y."/>
        </authorList>
    </citation>
    <scope>NUCLEOTIDE SEQUENCE [LARGE SCALE GENOMIC DNA]</scope>
    <source>
        <strain evidence="2">cv. Yunnan</strain>
    </source>
</reference>
<reference evidence="1 2" key="2">
    <citation type="journal article" date="2022" name="Mol. Ecol. Resour.">
        <title>The genomes of chicory, endive, great burdock and yacon provide insights into Asteraceae paleo-polyploidization history and plant inulin production.</title>
        <authorList>
            <person name="Fan W."/>
            <person name="Wang S."/>
            <person name="Wang H."/>
            <person name="Wang A."/>
            <person name="Jiang F."/>
            <person name="Liu H."/>
            <person name="Zhao H."/>
            <person name="Xu D."/>
            <person name="Zhang Y."/>
        </authorList>
    </citation>
    <scope>NUCLEOTIDE SEQUENCE [LARGE SCALE GENOMIC DNA]</scope>
    <source>
        <strain evidence="2">cv. Yunnan</strain>
        <tissue evidence="1">Leaves</tissue>
    </source>
</reference>
<organism evidence="1 2">
    <name type="scientific">Smallanthus sonchifolius</name>
    <dbReference type="NCBI Taxonomy" id="185202"/>
    <lineage>
        <taxon>Eukaryota</taxon>
        <taxon>Viridiplantae</taxon>
        <taxon>Streptophyta</taxon>
        <taxon>Embryophyta</taxon>
        <taxon>Tracheophyta</taxon>
        <taxon>Spermatophyta</taxon>
        <taxon>Magnoliopsida</taxon>
        <taxon>eudicotyledons</taxon>
        <taxon>Gunneridae</taxon>
        <taxon>Pentapetalae</taxon>
        <taxon>asterids</taxon>
        <taxon>campanulids</taxon>
        <taxon>Asterales</taxon>
        <taxon>Asteraceae</taxon>
        <taxon>Asteroideae</taxon>
        <taxon>Heliantheae alliance</taxon>
        <taxon>Millerieae</taxon>
        <taxon>Smallanthus</taxon>
    </lineage>
</organism>
<evidence type="ECO:0000313" key="1">
    <source>
        <dbReference type="EMBL" id="KAI3820066.1"/>
    </source>
</evidence>